<dbReference type="InterPro" id="IPR030678">
    <property type="entry name" value="Peptide/Ni-bd"/>
</dbReference>
<dbReference type="PANTHER" id="PTHR30290:SF10">
    <property type="entry name" value="PERIPLASMIC OLIGOPEPTIDE-BINDING PROTEIN-RELATED"/>
    <property type="match status" value="1"/>
</dbReference>
<dbReference type="EMBL" id="LARY01000002">
    <property type="protein sequence ID" value="RDX00630.1"/>
    <property type="molecule type" value="Genomic_DNA"/>
</dbReference>
<dbReference type="FunFam" id="3.90.76.10:FF:000001">
    <property type="entry name" value="Oligopeptide ABC transporter substrate-binding protein"/>
    <property type="match status" value="1"/>
</dbReference>
<dbReference type="Gene3D" id="3.40.190.10">
    <property type="entry name" value="Periplasmic binding protein-like II"/>
    <property type="match status" value="1"/>
</dbReference>
<evidence type="ECO:0000313" key="9">
    <source>
        <dbReference type="Proteomes" id="UP000257055"/>
    </source>
</evidence>
<organism evidence="8 9">
    <name type="scientific">Listeria kieliensis</name>
    <dbReference type="NCBI Taxonomy" id="1621700"/>
    <lineage>
        <taxon>Bacteria</taxon>
        <taxon>Bacillati</taxon>
        <taxon>Bacillota</taxon>
        <taxon>Bacilli</taxon>
        <taxon>Bacillales</taxon>
        <taxon>Listeriaceae</taxon>
        <taxon>Listeria</taxon>
    </lineage>
</organism>
<evidence type="ECO:0000256" key="4">
    <source>
        <dbReference type="ARBA" id="ARBA00022729"/>
    </source>
</evidence>
<sequence length="552" mass="62399">MRKKGIWLISCIMIISFVLAACGGNSESGSKNGSSGNGKKVVNLMESAEIPSMDSKKGTDGVSFTAINQVFEGLYYLDQKDQVTPGVAAGEPEVNKDQTVYTMKLRDDAKWSDGSPVTANDFVYAWQTIVNPETAAEYASIFDGVVKNAKDIIEGKKKPEDLGVRAKDDKTLEVTLEQPTPYFLSLLTFPTFYPQKQEYVEKQGKDYAKDSEHMIYNGAFVMKNWTNTSKEWTFEKNDKYWNKKQTKVDQIDVQVVKEPGAAVNLYNTGKLDRAMLTGDYAKQKKNDKDYKTELEAFVYYLKFNQKLDGKDTLFANLNARQAFALTLDRDQLVDTVLGNGSKSAEGYVPEKFTFNPETKEDFRKESGKLVKTDAEQAKKYWETAKKELGIDKITVELLVDDQDFNKKSGEFIQNALQSNLDGLTVKIKTVPYKSRLKLDEDKDYTLELTRWGPDYQDPITFLATQITNNNYNRANYSNAEYDKLLNEASTSLATKPEERWQTMIDAEKLLIDDAGIAPLYQNGTAALQKSNLTGVVHHLFGAPYSYKWMELK</sequence>
<dbReference type="Pfam" id="PF00496">
    <property type="entry name" value="SBP_bac_5"/>
    <property type="match status" value="1"/>
</dbReference>
<dbReference type="PROSITE" id="PS51257">
    <property type="entry name" value="PROKAR_LIPOPROTEIN"/>
    <property type="match status" value="1"/>
</dbReference>
<keyword evidence="5" id="KW-0653">Protein transport</keyword>
<dbReference type="CDD" id="cd08504">
    <property type="entry name" value="PBP2_OppA"/>
    <property type="match status" value="1"/>
</dbReference>
<keyword evidence="4 6" id="KW-0732">Signal</keyword>
<name>A0A3D8TP54_9LIST</name>
<evidence type="ECO:0000256" key="1">
    <source>
        <dbReference type="ARBA" id="ARBA00004193"/>
    </source>
</evidence>
<dbReference type="GO" id="GO:0030288">
    <property type="term" value="C:outer membrane-bounded periplasmic space"/>
    <property type="evidence" value="ECO:0007669"/>
    <property type="project" value="UniProtKB-ARBA"/>
</dbReference>
<protein>
    <submittedName>
        <fullName evidence="8">Peptide ABC transporter substrate-binding protein</fullName>
    </submittedName>
</protein>
<dbReference type="GO" id="GO:0015833">
    <property type="term" value="P:peptide transport"/>
    <property type="evidence" value="ECO:0007669"/>
    <property type="project" value="UniProtKB-KW"/>
</dbReference>
<dbReference type="InterPro" id="IPR000914">
    <property type="entry name" value="SBP_5_dom"/>
</dbReference>
<dbReference type="AlphaFoldDB" id="A0A3D8TP54"/>
<accession>A0A3D8TP54</accession>
<dbReference type="PIRSF" id="PIRSF002741">
    <property type="entry name" value="MppA"/>
    <property type="match status" value="1"/>
</dbReference>
<dbReference type="SUPFAM" id="SSF53850">
    <property type="entry name" value="Periplasmic binding protein-like II"/>
    <property type="match status" value="1"/>
</dbReference>
<evidence type="ECO:0000256" key="3">
    <source>
        <dbReference type="ARBA" id="ARBA00022448"/>
    </source>
</evidence>
<dbReference type="PROSITE" id="PS01040">
    <property type="entry name" value="SBP_BACTERIAL_5"/>
    <property type="match status" value="1"/>
</dbReference>
<evidence type="ECO:0000256" key="2">
    <source>
        <dbReference type="ARBA" id="ARBA00005695"/>
    </source>
</evidence>
<dbReference type="Gene3D" id="3.90.76.10">
    <property type="entry name" value="Dipeptide-binding Protein, Domain 1"/>
    <property type="match status" value="1"/>
</dbReference>
<reference evidence="9" key="1">
    <citation type="submission" date="2015-04" db="EMBL/GenBank/DDBJ databases">
        <authorList>
            <person name="Schardt J."/>
            <person name="Mueller-Herbst S."/>
            <person name="Scherer S."/>
            <person name="Huptas C."/>
        </authorList>
    </citation>
    <scope>NUCLEOTIDE SEQUENCE [LARGE SCALE GENOMIC DNA]</scope>
    <source>
        <strain evidence="9">Kiel-L1</strain>
    </source>
</reference>
<evidence type="ECO:0000256" key="5">
    <source>
        <dbReference type="ARBA" id="ARBA00022856"/>
    </source>
</evidence>
<dbReference type="FunFam" id="3.10.105.10:FF:000001">
    <property type="entry name" value="Oligopeptide ABC transporter, oligopeptide-binding protein"/>
    <property type="match status" value="1"/>
</dbReference>
<proteinExistence type="inferred from homology"/>
<evidence type="ECO:0000259" key="7">
    <source>
        <dbReference type="Pfam" id="PF00496"/>
    </source>
</evidence>
<dbReference type="InterPro" id="IPR023765">
    <property type="entry name" value="SBP_5_CS"/>
</dbReference>
<dbReference type="Gene3D" id="3.10.105.10">
    <property type="entry name" value="Dipeptide-binding Protein, Domain 3"/>
    <property type="match status" value="1"/>
</dbReference>
<feature type="chain" id="PRO_5017629376" evidence="6">
    <location>
        <begin position="21"/>
        <end position="552"/>
    </location>
</feature>
<feature type="signal peptide" evidence="6">
    <location>
        <begin position="1"/>
        <end position="20"/>
    </location>
</feature>
<keyword evidence="9" id="KW-1185">Reference proteome</keyword>
<evidence type="ECO:0000256" key="6">
    <source>
        <dbReference type="SAM" id="SignalP"/>
    </source>
</evidence>
<comment type="caution">
    <text evidence="8">The sequence shown here is derived from an EMBL/GenBank/DDBJ whole genome shotgun (WGS) entry which is preliminary data.</text>
</comment>
<gene>
    <name evidence="8" type="ORF">UR08_06465</name>
</gene>
<comment type="subcellular location">
    <subcellularLocation>
        <location evidence="1">Cell membrane</location>
        <topology evidence="1">Lipid-anchor</topology>
    </subcellularLocation>
</comment>
<feature type="domain" description="Solute-binding protein family 5" evidence="7">
    <location>
        <begin position="83"/>
        <end position="471"/>
    </location>
</feature>
<evidence type="ECO:0000313" key="8">
    <source>
        <dbReference type="EMBL" id="RDX00630.1"/>
    </source>
</evidence>
<dbReference type="GO" id="GO:0043190">
    <property type="term" value="C:ATP-binding cassette (ABC) transporter complex"/>
    <property type="evidence" value="ECO:0007669"/>
    <property type="project" value="InterPro"/>
</dbReference>
<dbReference type="GO" id="GO:1904680">
    <property type="term" value="F:peptide transmembrane transporter activity"/>
    <property type="evidence" value="ECO:0007669"/>
    <property type="project" value="TreeGrafter"/>
</dbReference>
<dbReference type="InterPro" id="IPR039424">
    <property type="entry name" value="SBP_5"/>
</dbReference>
<comment type="similarity">
    <text evidence="2">Belongs to the bacterial solute-binding protein 5 family.</text>
</comment>
<keyword evidence="5" id="KW-0571">Peptide transport</keyword>
<keyword evidence="3" id="KW-0813">Transport</keyword>
<dbReference type="RefSeq" id="WP_115752866.1">
    <property type="nucleotide sequence ID" value="NZ_LARY01000002.1"/>
</dbReference>
<dbReference type="Proteomes" id="UP000257055">
    <property type="component" value="Unassembled WGS sequence"/>
</dbReference>
<dbReference type="PANTHER" id="PTHR30290">
    <property type="entry name" value="PERIPLASMIC BINDING COMPONENT OF ABC TRANSPORTER"/>
    <property type="match status" value="1"/>
</dbReference>